<feature type="non-terminal residue" evidence="2">
    <location>
        <position position="118"/>
    </location>
</feature>
<evidence type="ECO:0000313" key="2">
    <source>
        <dbReference type="EMBL" id="EJK56455.1"/>
    </source>
</evidence>
<dbReference type="AlphaFoldDB" id="K0RTX0"/>
<dbReference type="Proteomes" id="UP000266841">
    <property type="component" value="Unassembled WGS sequence"/>
</dbReference>
<name>K0RTX0_THAOC</name>
<feature type="region of interest" description="Disordered" evidence="1">
    <location>
        <begin position="83"/>
        <end position="102"/>
    </location>
</feature>
<sequence>MRARVSGTYGGIQNEYFGSTRWKLFWNWMNSRDMGSLADEAGPISNSLRLSWRRLTSGMWWRQEGWAKGHSFTPVGVTSAFPSAHNTTASGRGPSPGVLPPAGPRRVFLGTLALFQMI</sequence>
<protein>
    <submittedName>
        <fullName evidence="2">Uncharacterized protein</fullName>
    </submittedName>
</protein>
<accession>K0RTX0</accession>
<keyword evidence="3" id="KW-1185">Reference proteome</keyword>
<gene>
    <name evidence="2" type="ORF">THAOC_23653</name>
</gene>
<reference evidence="2 3" key="1">
    <citation type="journal article" date="2012" name="Genome Biol.">
        <title>Genome and low-iron response of an oceanic diatom adapted to chronic iron limitation.</title>
        <authorList>
            <person name="Lommer M."/>
            <person name="Specht M."/>
            <person name="Roy A.S."/>
            <person name="Kraemer L."/>
            <person name="Andreson R."/>
            <person name="Gutowska M.A."/>
            <person name="Wolf J."/>
            <person name="Bergner S.V."/>
            <person name="Schilhabel M.B."/>
            <person name="Klostermeier U.C."/>
            <person name="Beiko R.G."/>
            <person name="Rosenstiel P."/>
            <person name="Hippler M."/>
            <person name="Laroche J."/>
        </authorList>
    </citation>
    <scope>NUCLEOTIDE SEQUENCE [LARGE SCALE GENOMIC DNA]</scope>
    <source>
        <strain evidence="2 3">CCMP1005</strain>
    </source>
</reference>
<evidence type="ECO:0000313" key="3">
    <source>
        <dbReference type="Proteomes" id="UP000266841"/>
    </source>
</evidence>
<dbReference type="EMBL" id="AGNL01031384">
    <property type="protein sequence ID" value="EJK56455.1"/>
    <property type="molecule type" value="Genomic_DNA"/>
</dbReference>
<comment type="caution">
    <text evidence="2">The sequence shown here is derived from an EMBL/GenBank/DDBJ whole genome shotgun (WGS) entry which is preliminary data.</text>
</comment>
<evidence type="ECO:0000256" key="1">
    <source>
        <dbReference type="SAM" id="MobiDB-lite"/>
    </source>
</evidence>
<organism evidence="2 3">
    <name type="scientific">Thalassiosira oceanica</name>
    <name type="common">Marine diatom</name>
    <dbReference type="NCBI Taxonomy" id="159749"/>
    <lineage>
        <taxon>Eukaryota</taxon>
        <taxon>Sar</taxon>
        <taxon>Stramenopiles</taxon>
        <taxon>Ochrophyta</taxon>
        <taxon>Bacillariophyta</taxon>
        <taxon>Coscinodiscophyceae</taxon>
        <taxon>Thalassiosirophycidae</taxon>
        <taxon>Thalassiosirales</taxon>
        <taxon>Thalassiosiraceae</taxon>
        <taxon>Thalassiosira</taxon>
    </lineage>
</organism>
<proteinExistence type="predicted"/>